<gene>
    <name evidence="2" type="ORF">H9637_00060</name>
</gene>
<dbReference type="Gene3D" id="1.10.1760.20">
    <property type="match status" value="1"/>
</dbReference>
<feature type="transmembrane region" description="Helical" evidence="1">
    <location>
        <begin position="56"/>
        <end position="81"/>
    </location>
</feature>
<name>A0ABR8YMH3_9CLOT</name>
<feature type="transmembrane region" description="Helical" evidence="1">
    <location>
        <begin position="127"/>
        <end position="150"/>
    </location>
</feature>
<dbReference type="Proteomes" id="UP000627166">
    <property type="component" value="Unassembled WGS sequence"/>
</dbReference>
<sequence>METNLNPTSTKKKFKLTVRQLAIVGMLSGVSIFLGVSKLGFIPLPTMKATIMHLPVIIGAIIEGPIAGALIGLIFGIFSMVDAFSNPSITSFLFYNPIIAVLPRILIGVGSYYIYYLFNIKKDSLRLSVTAICGSLINTCGVLGFAYLFYAEKLSQALNLGSTKAAGIFCATTAITNGIPEAILSALIVTPIVTAVRKFKK</sequence>
<keyword evidence="3" id="KW-1185">Reference proteome</keyword>
<accession>A0ABR8YMH3</accession>
<comment type="caution">
    <text evidence="2">The sequence shown here is derived from an EMBL/GenBank/DDBJ whole genome shotgun (WGS) entry which is preliminary data.</text>
</comment>
<feature type="transmembrane region" description="Helical" evidence="1">
    <location>
        <begin position="182"/>
        <end position="199"/>
    </location>
</feature>
<feature type="transmembrane region" description="Helical" evidence="1">
    <location>
        <begin position="93"/>
        <end position="115"/>
    </location>
</feature>
<reference evidence="2 3" key="1">
    <citation type="submission" date="2020-08" db="EMBL/GenBank/DDBJ databases">
        <title>A Genomic Blueprint of the Chicken Gut Microbiome.</title>
        <authorList>
            <person name="Gilroy R."/>
            <person name="Ravi A."/>
            <person name="Getino M."/>
            <person name="Pursley I."/>
            <person name="Horton D.L."/>
            <person name="Alikhan N.-F."/>
            <person name="Baker D."/>
            <person name="Gharbi K."/>
            <person name="Hall N."/>
            <person name="Watson M."/>
            <person name="Adriaenssens E.M."/>
            <person name="Foster-Nyarko E."/>
            <person name="Jarju S."/>
            <person name="Secka A."/>
            <person name="Antonio M."/>
            <person name="Oren A."/>
            <person name="Chaudhuri R."/>
            <person name="La Ragione R.M."/>
            <person name="Hildebrand F."/>
            <person name="Pallen M.J."/>
        </authorList>
    </citation>
    <scope>NUCLEOTIDE SEQUENCE [LARGE SCALE GENOMIC DNA]</scope>
    <source>
        <strain evidence="2 3">N37</strain>
    </source>
</reference>
<organism evidence="2 3">
    <name type="scientific">Clostridium faecium</name>
    <dbReference type="NCBI Taxonomy" id="2762223"/>
    <lineage>
        <taxon>Bacteria</taxon>
        <taxon>Bacillati</taxon>
        <taxon>Bacillota</taxon>
        <taxon>Clostridia</taxon>
        <taxon>Eubacteriales</taxon>
        <taxon>Clostridiaceae</taxon>
        <taxon>Clostridium</taxon>
    </lineage>
</organism>
<dbReference type="InterPro" id="IPR024529">
    <property type="entry name" value="ECF_trnsprt_substrate-spec"/>
</dbReference>
<dbReference type="Pfam" id="PF12822">
    <property type="entry name" value="ECF_trnsprt"/>
    <property type="match status" value="1"/>
</dbReference>
<dbReference type="RefSeq" id="WP_191738242.1">
    <property type="nucleotide sequence ID" value="NZ_JACSQB010000002.1"/>
</dbReference>
<keyword evidence="1" id="KW-0472">Membrane</keyword>
<dbReference type="EMBL" id="JACSQB010000002">
    <property type="protein sequence ID" value="MBD8045451.1"/>
    <property type="molecule type" value="Genomic_DNA"/>
</dbReference>
<evidence type="ECO:0000313" key="2">
    <source>
        <dbReference type="EMBL" id="MBD8045451.1"/>
    </source>
</evidence>
<evidence type="ECO:0000256" key="1">
    <source>
        <dbReference type="SAM" id="Phobius"/>
    </source>
</evidence>
<evidence type="ECO:0000313" key="3">
    <source>
        <dbReference type="Proteomes" id="UP000627166"/>
    </source>
</evidence>
<keyword evidence="1" id="KW-0812">Transmembrane</keyword>
<protein>
    <submittedName>
        <fullName evidence="2">ECF transporter S component</fullName>
    </submittedName>
</protein>
<proteinExistence type="predicted"/>
<feature type="transmembrane region" description="Helical" evidence="1">
    <location>
        <begin position="21"/>
        <end position="44"/>
    </location>
</feature>
<keyword evidence="1" id="KW-1133">Transmembrane helix</keyword>